<sequence length="385" mass="39172">MVKARGVPGSGQRRAALTVLACLAAVACWLGLTQSRFNPAVLVALSPPQLTGSMAAAGPTQGVQGRALATAAPLEALPDVTPASPVESYDPATLSDRIDGKAELYLAANFKEMSCRAFILPNGAHVDASVYAQAAPKDAFAVLSAQRRPGSRPLPLAPDAYATENALYFTRANHYVELVADRADAATMADLERLAASLYAALPDGAAAVAASPTQTPAPMPAAGPAAPPAPGPTAVAAPAVPTVVDEKTLFPTAGLTADSLRLAAADAMGMAGFSNVYTAEYVLADGSATALLAWRDAPATATAEARAFADFLTQNGYAAAPLPPNGPPLPAGAVLLVADGSYEILWTRGRMLAGVHDATSRQAALELARELDAGLAKALAQETP</sequence>
<dbReference type="Pfam" id="PF20244">
    <property type="entry name" value="DUF6599"/>
    <property type="match status" value="1"/>
</dbReference>
<evidence type="ECO:0000313" key="2">
    <source>
        <dbReference type="EMBL" id="MYL83826.1"/>
    </source>
</evidence>
<dbReference type="AlphaFoldDB" id="A0A7C9IMU8"/>
<evidence type="ECO:0000256" key="1">
    <source>
        <dbReference type="SAM" id="MobiDB-lite"/>
    </source>
</evidence>
<dbReference type="InterPro" id="IPR046534">
    <property type="entry name" value="DUF6599"/>
</dbReference>
<comment type="caution">
    <text evidence="2">The sequence shown here is derived from an EMBL/GenBank/DDBJ whole genome shotgun (WGS) entry which is preliminary data.</text>
</comment>
<proteinExistence type="predicted"/>
<dbReference type="PROSITE" id="PS51257">
    <property type="entry name" value="PROKAR_LIPOPROTEIN"/>
    <property type="match status" value="1"/>
</dbReference>
<protein>
    <submittedName>
        <fullName evidence="2">Uncharacterized protein</fullName>
    </submittedName>
</protein>
<accession>A0A7C9IMU8</accession>
<organism evidence="2 3">
    <name type="scientific">Solidesulfovibrio aerotolerans</name>
    <dbReference type="NCBI Taxonomy" id="295255"/>
    <lineage>
        <taxon>Bacteria</taxon>
        <taxon>Pseudomonadati</taxon>
        <taxon>Thermodesulfobacteriota</taxon>
        <taxon>Desulfovibrionia</taxon>
        <taxon>Desulfovibrionales</taxon>
        <taxon>Desulfovibrionaceae</taxon>
        <taxon>Solidesulfovibrio</taxon>
    </lineage>
</organism>
<dbReference type="EMBL" id="WVUD01000020">
    <property type="protein sequence ID" value="MYL83826.1"/>
    <property type="molecule type" value="Genomic_DNA"/>
</dbReference>
<keyword evidence="3" id="KW-1185">Reference proteome</keyword>
<reference evidence="2 3" key="1">
    <citation type="submission" date="2020-01" db="EMBL/GenBank/DDBJ databases">
        <title>Genome sequence of Desulfovibrio aerotolerans DSM 16695(T).</title>
        <authorList>
            <person name="Karnachuk O."/>
            <person name="Avakyan M."/>
            <person name="Mardanov A."/>
            <person name="Kadnikov V."/>
            <person name="Ravin N."/>
        </authorList>
    </citation>
    <scope>NUCLEOTIDE SEQUENCE [LARGE SCALE GENOMIC DNA]</scope>
    <source>
        <strain evidence="2 3">DSM 16695</strain>
    </source>
</reference>
<dbReference type="RefSeq" id="WP_160961343.1">
    <property type="nucleotide sequence ID" value="NZ_WVUD01000020.1"/>
</dbReference>
<evidence type="ECO:0000313" key="3">
    <source>
        <dbReference type="Proteomes" id="UP000482487"/>
    </source>
</evidence>
<feature type="compositionally biased region" description="Pro residues" evidence="1">
    <location>
        <begin position="216"/>
        <end position="232"/>
    </location>
</feature>
<dbReference type="Proteomes" id="UP000482487">
    <property type="component" value="Unassembled WGS sequence"/>
</dbReference>
<feature type="region of interest" description="Disordered" evidence="1">
    <location>
        <begin position="211"/>
        <end position="234"/>
    </location>
</feature>
<name>A0A7C9IMU8_9BACT</name>
<gene>
    <name evidence="2" type="ORF">GTA51_11870</name>
</gene>
<dbReference type="OrthoDB" id="282746at2"/>